<evidence type="ECO:0000256" key="4">
    <source>
        <dbReference type="ARBA" id="ARBA00022490"/>
    </source>
</evidence>
<evidence type="ECO:0000313" key="12">
    <source>
        <dbReference type="EMBL" id="CBJ31311.1"/>
    </source>
</evidence>
<protein>
    <recommendedName>
        <fullName evidence="9">Small nuclear ribonucleoprotein Sm D3</fullName>
        <shortName evidence="9">Sm-D3</shortName>
    </recommendedName>
    <alternativeName>
        <fullName evidence="9">snRNP core protein D3</fullName>
    </alternativeName>
</protein>
<dbReference type="InParanoid" id="D7FT20"/>
<sequence>MPIILLHDAEGGIITVELKNGEVCRGVLDEAEDSMNLVLKDCVKTNIRGKTSTLQQLYIRGNQIVFCIVPNMLRNAPMFARIKQGRKYKGHPPVLASEGAKGQRAAIIRKAAMGGGRGDGGGRGFGGGAPFGGGRDGGGRGRGSGGYGGSNAGAYGPGGSGGGGGYGGGRGASPFQR</sequence>
<feature type="region of interest" description="Disordered" evidence="10">
    <location>
        <begin position="118"/>
        <end position="177"/>
    </location>
</feature>
<dbReference type="InterPro" id="IPR010920">
    <property type="entry name" value="LSM_dom_sf"/>
</dbReference>
<evidence type="ECO:0000256" key="1">
    <source>
        <dbReference type="ARBA" id="ARBA00004123"/>
    </source>
</evidence>
<dbReference type="Proteomes" id="UP000002630">
    <property type="component" value="Linkage Group LG28"/>
</dbReference>
<evidence type="ECO:0000256" key="5">
    <source>
        <dbReference type="ARBA" id="ARBA00022664"/>
    </source>
</evidence>
<dbReference type="CDD" id="cd01721">
    <property type="entry name" value="Sm_D3"/>
    <property type="match status" value="1"/>
</dbReference>
<name>D7FT20_ECTSI</name>
<dbReference type="EMBL" id="FN648425">
    <property type="protein sequence ID" value="CBJ31311.1"/>
    <property type="molecule type" value="Genomic_DNA"/>
</dbReference>
<dbReference type="Gene3D" id="2.30.30.100">
    <property type="match status" value="1"/>
</dbReference>
<keyword evidence="6 9" id="KW-0508">mRNA splicing</keyword>
<dbReference type="STRING" id="2880.D7FT20"/>
<dbReference type="FunFam" id="2.30.30.100:FF:000002">
    <property type="entry name" value="Small nuclear ribonucleoprotein Sm D3"/>
    <property type="match status" value="1"/>
</dbReference>
<evidence type="ECO:0000313" key="13">
    <source>
        <dbReference type="Proteomes" id="UP000002630"/>
    </source>
</evidence>
<keyword evidence="5 9" id="KW-0507">mRNA processing</keyword>
<dbReference type="OrthoDB" id="6425924at2759"/>
<keyword evidence="4" id="KW-0963">Cytoplasm</keyword>
<comment type="subcellular location">
    <subcellularLocation>
        <location evidence="2">Cytoplasm</location>
        <location evidence="2">Cytosol</location>
    </subcellularLocation>
    <subcellularLocation>
        <location evidence="1 9">Nucleus</location>
    </subcellularLocation>
</comment>
<comment type="similarity">
    <text evidence="3 9">Belongs to the snRNP core protein family.</text>
</comment>
<evidence type="ECO:0000256" key="8">
    <source>
        <dbReference type="ARBA" id="ARBA00023274"/>
    </source>
</evidence>
<dbReference type="GO" id="GO:0005829">
    <property type="term" value="C:cytosol"/>
    <property type="evidence" value="ECO:0007669"/>
    <property type="project" value="UniProtKB-SubCell"/>
</dbReference>
<evidence type="ECO:0000256" key="10">
    <source>
        <dbReference type="SAM" id="MobiDB-lite"/>
    </source>
</evidence>
<dbReference type="eggNOG" id="KOG3172">
    <property type="taxonomic scope" value="Eukaryota"/>
</dbReference>
<dbReference type="PROSITE" id="PS52002">
    <property type="entry name" value="SM"/>
    <property type="match status" value="1"/>
</dbReference>
<feature type="domain" description="Sm" evidence="11">
    <location>
        <begin position="1"/>
        <end position="73"/>
    </location>
</feature>
<keyword evidence="13" id="KW-1185">Reference proteome</keyword>
<dbReference type="GO" id="GO:0005681">
    <property type="term" value="C:spliceosomal complex"/>
    <property type="evidence" value="ECO:0007669"/>
    <property type="project" value="InterPro"/>
</dbReference>
<evidence type="ECO:0000259" key="11">
    <source>
        <dbReference type="PROSITE" id="PS52002"/>
    </source>
</evidence>
<feature type="compositionally biased region" description="Gly residues" evidence="10">
    <location>
        <begin position="118"/>
        <end position="171"/>
    </location>
</feature>
<dbReference type="InterPro" id="IPR047575">
    <property type="entry name" value="Sm"/>
</dbReference>
<gene>
    <name evidence="12" type="primary">SmD3</name>
    <name evidence="12" type="ORF">Esi_0244_0004</name>
</gene>
<dbReference type="PANTHER" id="PTHR23338">
    <property type="entry name" value="SMALL NUCLEAR RIBONUCLEOPROTEIN SM"/>
    <property type="match status" value="1"/>
</dbReference>
<dbReference type="GO" id="GO:0003723">
    <property type="term" value="F:RNA binding"/>
    <property type="evidence" value="ECO:0007669"/>
    <property type="project" value="InterPro"/>
</dbReference>
<dbReference type="EMBL" id="FN649753">
    <property type="protein sequence ID" value="CBJ31311.1"/>
    <property type="molecule type" value="Genomic_DNA"/>
</dbReference>
<dbReference type="Pfam" id="PF01423">
    <property type="entry name" value="LSM"/>
    <property type="match status" value="1"/>
</dbReference>
<dbReference type="InterPro" id="IPR001163">
    <property type="entry name" value="Sm_dom_euk/arc"/>
</dbReference>
<evidence type="ECO:0000256" key="3">
    <source>
        <dbReference type="ARBA" id="ARBA00008146"/>
    </source>
</evidence>
<keyword evidence="8 9" id="KW-0687">Ribonucleoprotein</keyword>
<dbReference type="InterPro" id="IPR027141">
    <property type="entry name" value="LSm4/Sm_D1/D3"/>
</dbReference>
<evidence type="ECO:0000256" key="6">
    <source>
        <dbReference type="ARBA" id="ARBA00023187"/>
    </source>
</evidence>
<evidence type="ECO:0000256" key="9">
    <source>
        <dbReference type="RuleBase" id="RU365050"/>
    </source>
</evidence>
<dbReference type="InterPro" id="IPR034099">
    <property type="entry name" value="SmD3"/>
</dbReference>
<keyword evidence="7 9" id="KW-0539">Nucleus</keyword>
<dbReference type="AlphaFoldDB" id="D7FT20"/>
<organism evidence="12 13">
    <name type="scientific">Ectocarpus siliculosus</name>
    <name type="common">Brown alga</name>
    <name type="synonym">Conferva siliculosa</name>
    <dbReference type="NCBI Taxonomy" id="2880"/>
    <lineage>
        <taxon>Eukaryota</taxon>
        <taxon>Sar</taxon>
        <taxon>Stramenopiles</taxon>
        <taxon>Ochrophyta</taxon>
        <taxon>PX clade</taxon>
        <taxon>Phaeophyceae</taxon>
        <taxon>Ectocarpales</taxon>
        <taxon>Ectocarpaceae</taxon>
        <taxon>Ectocarpus</taxon>
    </lineage>
</organism>
<dbReference type="GO" id="GO:0000387">
    <property type="term" value="P:spliceosomal snRNP assembly"/>
    <property type="evidence" value="ECO:0007669"/>
    <property type="project" value="UniProtKB-UniRule"/>
</dbReference>
<reference evidence="12 13" key="1">
    <citation type="journal article" date="2010" name="Nature">
        <title>The Ectocarpus genome and the independent evolution of multicellularity in brown algae.</title>
        <authorList>
            <person name="Cock J.M."/>
            <person name="Sterck L."/>
            <person name="Rouze P."/>
            <person name="Scornet D."/>
            <person name="Allen A.E."/>
            <person name="Amoutzias G."/>
            <person name="Anthouard V."/>
            <person name="Artiguenave F."/>
            <person name="Aury J.M."/>
            <person name="Badger J.H."/>
            <person name="Beszteri B."/>
            <person name="Billiau K."/>
            <person name="Bonnet E."/>
            <person name="Bothwell J.H."/>
            <person name="Bowler C."/>
            <person name="Boyen C."/>
            <person name="Brownlee C."/>
            <person name="Carrano C.J."/>
            <person name="Charrier B."/>
            <person name="Cho G.Y."/>
            <person name="Coelho S.M."/>
            <person name="Collen J."/>
            <person name="Corre E."/>
            <person name="Da Silva C."/>
            <person name="Delage L."/>
            <person name="Delaroque N."/>
            <person name="Dittami S.M."/>
            <person name="Doulbeau S."/>
            <person name="Elias M."/>
            <person name="Farnham G."/>
            <person name="Gachon C.M."/>
            <person name="Gschloessl B."/>
            <person name="Heesch S."/>
            <person name="Jabbari K."/>
            <person name="Jubin C."/>
            <person name="Kawai H."/>
            <person name="Kimura K."/>
            <person name="Kloareg B."/>
            <person name="Kupper F.C."/>
            <person name="Lang D."/>
            <person name="Le Bail A."/>
            <person name="Leblanc C."/>
            <person name="Lerouge P."/>
            <person name="Lohr M."/>
            <person name="Lopez P.J."/>
            <person name="Martens C."/>
            <person name="Maumus F."/>
            <person name="Michel G."/>
            <person name="Miranda-Saavedra D."/>
            <person name="Morales J."/>
            <person name="Moreau H."/>
            <person name="Motomura T."/>
            <person name="Nagasato C."/>
            <person name="Napoli C.A."/>
            <person name="Nelson D.R."/>
            <person name="Nyvall-Collen P."/>
            <person name="Peters A.F."/>
            <person name="Pommier C."/>
            <person name="Potin P."/>
            <person name="Poulain J."/>
            <person name="Quesneville H."/>
            <person name="Read B."/>
            <person name="Rensing S.A."/>
            <person name="Ritter A."/>
            <person name="Rousvoal S."/>
            <person name="Samanta M."/>
            <person name="Samson G."/>
            <person name="Schroeder D.C."/>
            <person name="Segurens B."/>
            <person name="Strittmatter M."/>
            <person name="Tonon T."/>
            <person name="Tregear J.W."/>
            <person name="Valentin K."/>
            <person name="von Dassow P."/>
            <person name="Yamagishi T."/>
            <person name="Van de Peer Y."/>
            <person name="Wincker P."/>
        </authorList>
    </citation>
    <scope>NUCLEOTIDE SEQUENCE [LARGE SCALE GENOMIC DNA]</scope>
    <source>
        <strain evidence="13">Ec32 / CCAP1310/4</strain>
    </source>
</reference>
<accession>D7FT20</accession>
<dbReference type="SMART" id="SM00651">
    <property type="entry name" value="Sm"/>
    <property type="match status" value="1"/>
</dbReference>
<proteinExistence type="inferred from homology"/>
<dbReference type="SUPFAM" id="SSF50182">
    <property type="entry name" value="Sm-like ribonucleoproteins"/>
    <property type="match status" value="1"/>
</dbReference>
<evidence type="ECO:0000256" key="7">
    <source>
        <dbReference type="ARBA" id="ARBA00023242"/>
    </source>
</evidence>
<evidence type="ECO:0000256" key="2">
    <source>
        <dbReference type="ARBA" id="ARBA00004514"/>
    </source>
</evidence>